<proteinExistence type="inferred from homology"/>
<feature type="domain" description="Tetrapyrrole methylase" evidence="8">
    <location>
        <begin position="6"/>
        <end position="215"/>
    </location>
</feature>
<dbReference type="PANTHER" id="PTHR45790:SF3">
    <property type="entry name" value="S-ADENOSYL-L-METHIONINE-DEPENDENT UROPORPHYRINOGEN III METHYLTRANSFERASE, CHLOROPLASTIC"/>
    <property type="match status" value="1"/>
</dbReference>
<dbReference type="EMBL" id="JPOS01000083">
    <property type="protein sequence ID" value="KGE85735.1"/>
    <property type="molecule type" value="Genomic_DNA"/>
</dbReference>
<dbReference type="STRING" id="1524460.IX84_24110"/>
<dbReference type="GO" id="GO:0019354">
    <property type="term" value="P:siroheme biosynthetic process"/>
    <property type="evidence" value="ECO:0007669"/>
    <property type="project" value="InterPro"/>
</dbReference>
<dbReference type="PROSITE" id="PS00839">
    <property type="entry name" value="SUMT_1"/>
    <property type="match status" value="1"/>
</dbReference>
<dbReference type="InterPro" id="IPR014777">
    <property type="entry name" value="4pyrrole_Mease_sub1"/>
</dbReference>
<dbReference type="Gene3D" id="3.30.950.10">
    <property type="entry name" value="Methyltransferase, Cobalt-precorrin-4 Transmethylase, Domain 2"/>
    <property type="match status" value="1"/>
</dbReference>
<dbReference type="CDD" id="cd11642">
    <property type="entry name" value="SUMT"/>
    <property type="match status" value="1"/>
</dbReference>
<comment type="caution">
    <text evidence="9">The sequence shown here is derived from an EMBL/GenBank/DDBJ whole genome shotgun (WGS) entry which is preliminary data.</text>
</comment>
<protein>
    <recommendedName>
        <fullName evidence="2">uroporphyrinogen-III C-methyltransferase</fullName>
        <ecNumber evidence="2">2.1.1.107</ecNumber>
    </recommendedName>
</protein>
<evidence type="ECO:0000256" key="6">
    <source>
        <dbReference type="ARBA" id="ARBA00023244"/>
    </source>
</evidence>
<reference evidence="9 10" key="1">
    <citation type="journal article" date="2014" name="Int. J. Syst. Evol. Microbiol.">
        <title>Phaeodactylibacter xiamenensis gen. nov., sp. nov., a member of the family Saprospiraceae isolated from the marine alga Phaeodactylum tricornutum.</title>
        <authorList>
            <person name="Chen Z.Jr."/>
            <person name="Lei X."/>
            <person name="Lai Q."/>
            <person name="Li Y."/>
            <person name="Zhang B."/>
            <person name="Zhang J."/>
            <person name="Zhang H."/>
            <person name="Yang L."/>
            <person name="Zheng W."/>
            <person name="Tian Y."/>
            <person name="Yu Z."/>
            <person name="Xu H.Jr."/>
            <person name="Zheng T."/>
        </authorList>
    </citation>
    <scope>NUCLEOTIDE SEQUENCE [LARGE SCALE GENOMIC DNA]</scope>
    <source>
        <strain evidence="9 10">KD52</strain>
    </source>
</reference>
<evidence type="ECO:0000256" key="5">
    <source>
        <dbReference type="ARBA" id="ARBA00022691"/>
    </source>
</evidence>
<evidence type="ECO:0000256" key="2">
    <source>
        <dbReference type="ARBA" id="ARBA00012162"/>
    </source>
</evidence>
<accession>A0A098S0S6</accession>
<dbReference type="GO" id="GO:0004851">
    <property type="term" value="F:uroporphyrin-III C-methyltransferase activity"/>
    <property type="evidence" value="ECO:0007669"/>
    <property type="project" value="UniProtKB-EC"/>
</dbReference>
<dbReference type="Gene3D" id="3.40.1010.10">
    <property type="entry name" value="Cobalt-precorrin-4 Transmethylase, Domain 1"/>
    <property type="match status" value="1"/>
</dbReference>
<dbReference type="SUPFAM" id="SSF53790">
    <property type="entry name" value="Tetrapyrrole methylase"/>
    <property type="match status" value="1"/>
</dbReference>
<dbReference type="InterPro" id="IPR035996">
    <property type="entry name" value="4pyrrol_Methylase_sf"/>
</dbReference>
<dbReference type="PANTHER" id="PTHR45790">
    <property type="entry name" value="SIROHEME SYNTHASE-RELATED"/>
    <property type="match status" value="1"/>
</dbReference>
<evidence type="ECO:0000256" key="7">
    <source>
        <dbReference type="ARBA" id="ARBA00025705"/>
    </source>
</evidence>
<dbReference type="InterPro" id="IPR000878">
    <property type="entry name" value="4pyrrol_Mease"/>
</dbReference>
<evidence type="ECO:0000313" key="9">
    <source>
        <dbReference type="EMBL" id="KGE85735.1"/>
    </source>
</evidence>
<dbReference type="Pfam" id="PF00590">
    <property type="entry name" value="TP_methylase"/>
    <property type="match status" value="1"/>
</dbReference>
<name>A0A098S0S6_9BACT</name>
<evidence type="ECO:0000313" key="10">
    <source>
        <dbReference type="Proteomes" id="UP000029736"/>
    </source>
</evidence>
<dbReference type="NCBIfam" id="NF004790">
    <property type="entry name" value="PRK06136.1"/>
    <property type="match status" value="1"/>
</dbReference>
<sequence>MNKEPKITLVGAGPGDPELLTLKGARALRTADVILYDALIDTRLLNHARPEAPRIFVGKRAGAHRMSQEEINTLLVKSAKAHGHAVRLKGGDAFVFGRGKEETAYAQEQGIPVEIVPGISSCIALPELQQVPPTSRGYSESFWVITGTTRSGGLSGDIALAAQSTATVIVLMGMRKATAIAQEFIKQGKADLPAMVISKGSTADERRVLGTAATLPALIEAAALPRPGILVFGEVVRLHPNWNYQAIAAEQPLKERA</sequence>
<dbReference type="OrthoDB" id="9815856at2"/>
<dbReference type="InterPro" id="IPR050161">
    <property type="entry name" value="Siro_Cobalamin_biosynth"/>
</dbReference>
<gene>
    <name evidence="9" type="ORF">IX84_24110</name>
</gene>
<comment type="pathway">
    <text evidence="7">Porphyrin-containing compound metabolism; siroheme biosynthesis; precorrin-2 from uroporphyrinogen III: step 1/1.</text>
</comment>
<dbReference type="Proteomes" id="UP000029736">
    <property type="component" value="Unassembled WGS sequence"/>
</dbReference>
<evidence type="ECO:0000259" key="8">
    <source>
        <dbReference type="Pfam" id="PF00590"/>
    </source>
</evidence>
<dbReference type="RefSeq" id="WP_044226413.1">
    <property type="nucleotide sequence ID" value="NZ_JBKAGJ010000002.1"/>
</dbReference>
<organism evidence="9 10">
    <name type="scientific">Phaeodactylibacter xiamenensis</name>
    <dbReference type="NCBI Taxonomy" id="1524460"/>
    <lineage>
        <taxon>Bacteria</taxon>
        <taxon>Pseudomonadati</taxon>
        <taxon>Bacteroidota</taxon>
        <taxon>Saprospiria</taxon>
        <taxon>Saprospirales</taxon>
        <taxon>Haliscomenobacteraceae</taxon>
        <taxon>Phaeodactylibacter</taxon>
    </lineage>
</organism>
<comment type="similarity">
    <text evidence="1">Belongs to the precorrin methyltransferase family.</text>
</comment>
<evidence type="ECO:0000256" key="1">
    <source>
        <dbReference type="ARBA" id="ARBA00005879"/>
    </source>
</evidence>
<dbReference type="InterPro" id="IPR003043">
    <property type="entry name" value="Uropor_MeTrfase_CS"/>
</dbReference>
<keyword evidence="6" id="KW-0627">Porphyrin biosynthesis</keyword>
<keyword evidence="5" id="KW-0949">S-adenosyl-L-methionine</keyword>
<dbReference type="GO" id="GO:0032259">
    <property type="term" value="P:methylation"/>
    <property type="evidence" value="ECO:0007669"/>
    <property type="project" value="UniProtKB-KW"/>
</dbReference>
<evidence type="ECO:0000256" key="4">
    <source>
        <dbReference type="ARBA" id="ARBA00022679"/>
    </source>
</evidence>
<dbReference type="NCBIfam" id="TIGR01469">
    <property type="entry name" value="cobA_cysG_Cterm"/>
    <property type="match status" value="1"/>
</dbReference>
<keyword evidence="3 9" id="KW-0489">Methyltransferase</keyword>
<dbReference type="InterPro" id="IPR014776">
    <property type="entry name" value="4pyrrole_Mease_sub2"/>
</dbReference>
<dbReference type="EC" id="2.1.1.107" evidence="2"/>
<dbReference type="InterPro" id="IPR006366">
    <property type="entry name" value="CobA/CysG_C"/>
</dbReference>
<dbReference type="AlphaFoldDB" id="A0A098S0S6"/>
<keyword evidence="10" id="KW-1185">Reference proteome</keyword>
<keyword evidence="4 9" id="KW-0808">Transferase</keyword>
<evidence type="ECO:0000256" key="3">
    <source>
        <dbReference type="ARBA" id="ARBA00022603"/>
    </source>
</evidence>
<dbReference type="FunFam" id="3.40.1010.10:FF:000001">
    <property type="entry name" value="Siroheme synthase"/>
    <property type="match status" value="1"/>
</dbReference>